<dbReference type="OrthoDB" id="2507140at2759"/>
<accession>A0A0C4EED3</accession>
<evidence type="ECO:0000256" key="1">
    <source>
        <dbReference type="SAM" id="MobiDB-lite"/>
    </source>
</evidence>
<feature type="signal peptide" evidence="2">
    <location>
        <begin position="1"/>
        <end position="17"/>
    </location>
</feature>
<dbReference type="VEuPathDB" id="FungiDB:MAPG_11104"/>
<name>A0A0C4EED3_MAGP6</name>
<gene>
    <name evidence="3" type="ORF">MAPG_11104</name>
</gene>
<dbReference type="AlphaFoldDB" id="A0A0C4EED3"/>
<dbReference type="STRING" id="644358.A0A0C4EED3"/>
<reference evidence="4" key="5">
    <citation type="submission" date="2015-06" db="UniProtKB">
        <authorList>
            <consortium name="EnsemblFungi"/>
        </authorList>
    </citation>
    <scope>IDENTIFICATION</scope>
    <source>
        <strain evidence="4">ATCC 64411</strain>
    </source>
</reference>
<evidence type="ECO:0008006" key="6">
    <source>
        <dbReference type="Google" id="ProtNLM"/>
    </source>
</evidence>
<dbReference type="EnsemblFungi" id="MAPG_11104T0">
    <property type="protein sequence ID" value="MAPG_11104T0"/>
    <property type="gene ID" value="MAPG_11104"/>
</dbReference>
<evidence type="ECO:0000313" key="5">
    <source>
        <dbReference type="Proteomes" id="UP000011715"/>
    </source>
</evidence>
<evidence type="ECO:0000256" key="2">
    <source>
        <dbReference type="SAM" id="SignalP"/>
    </source>
</evidence>
<organism evidence="4 5">
    <name type="scientific">Magnaporthiopsis poae (strain ATCC 64411 / 73-15)</name>
    <name type="common">Kentucky bluegrass fungus</name>
    <name type="synonym">Magnaporthe poae</name>
    <dbReference type="NCBI Taxonomy" id="644358"/>
    <lineage>
        <taxon>Eukaryota</taxon>
        <taxon>Fungi</taxon>
        <taxon>Dikarya</taxon>
        <taxon>Ascomycota</taxon>
        <taxon>Pezizomycotina</taxon>
        <taxon>Sordariomycetes</taxon>
        <taxon>Sordariomycetidae</taxon>
        <taxon>Magnaporthales</taxon>
        <taxon>Magnaporthaceae</taxon>
        <taxon>Magnaporthiopsis</taxon>
    </lineage>
</organism>
<dbReference type="EMBL" id="ADBL01002730">
    <property type="status" value="NOT_ANNOTATED_CDS"/>
    <property type="molecule type" value="Genomic_DNA"/>
</dbReference>
<evidence type="ECO:0000313" key="3">
    <source>
        <dbReference type="EMBL" id="KLU92157.1"/>
    </source>
</evidence>
<reference evidence="3" key="2">
    <citation type="submission" date="2010-05" db="EMBL/GenBank/DDBJ databases">
        <title>The Genome Sequence of Magnaporthe poae strain ATCC 64411.</title>
        <authorList>
            <consortium name="The Broad Institute Genome Sequencing Platform"/>
            <consortium name="Broad Institute Genome Sequencing Center for Infectious Disease"/>
            <person name="Ma L.-J."/>
            <person name="Dead R."/>
            <person name="Young S."/>
            <person name="Zeng Q."/>
            <person name="Koehrsen M."/>
            <person name="Alvarado L."/>
            <person name="Berlin A."/>
            <person name="Chapman S.B."/>
            <person name="Chen Z."/>
            <person name="Freedman E."/>
            <person name="Gellesch M."/>
            <person name="Goldberg J."/>
            <person name="Griggs A."/>
            <person name="Gujja S."/>
            <person name="Heilman E.R."/>
            <person name="Heiman D."/>
            <person name="Hepburn T."/>
            <person name="Howarth C."/>
            <person name="Jen D."/>
            <person name="Larson L."/>
            <person name="Mehta T."/>
            <person name="Neiman D."/>
            <person name="Pearson M."/>
            <person name="Roberts A."/>
            <person name="Saif S."/>
            <person name="Shea T."/>
            <person name="Shenoy N."/>
            <person name="Sisk P."/>
            <person name="Stolte C."/>
            <person name="Sykes S."/>
            <person name="Walk T."/>
            <person name="White J."/>
            <person name="Yandava C."/>
            <person name="Haas B."/>
            <person name="Nusbaum C."/>
            <person name="Birren B."/>
        </authorList>
    </citation>
    <scope>NUCLEOTIDE SEQUENCE</scope>
    <source>
        <strain evidence="3">ATCC 64411</strain>
    </source>
</reference>
<protein>
    <recommendedName>
        <fullName evidence="6">GPI anchored serine-threonine rich protein</fullName>
    </recommendedName>
</protein>
<feature type="compositionally biased region" description="Low complexity" evidence="1">
    <location>
        <begin position="122"/>
        <end position="134"/>
    </location>
</feature>
<reference evidence="5" key="1">
    <citation type="submission" date="2010-05" db="EMBL/GenBank/DDBJ databases">
        <title>The genome sequence of Magnaporthe poae strain ATCC 64411.</title>
        <authorList>
            <person name="Ma L.-J."/>
            <person name="Dead R."/>
            <person name="Young S."/>
            <person name="Zeng Q."/>
            <person name="Koehrsen M."/>
            <person name="Alvarado L."/>
            <person name="Berlin A."/>
            <person name="Chapman S.B."/>
            <person name="Chen Z."/>
            <person name="Freedman E."/>
            <person name="Gellesch M."/>
            <person name="Goldberg J."/>
            <person name="Griggs A."/>
            <person name="Gujja S."/>
            <person name="Heilman E.R."/>
            <person name="Heiman D."/>
            <person name="Hepburn T."/>
            <person name="Howarth C."/>
            <person name="Jen D."/>
            <person name="Larson L."/>
            <person name="Mehta T."/>
            <person name="Neiman D."/>
            <person name="Pearson M."/>
            <person name="Roberts A."/>
            <person name="Saif S."/>
            <person name="Shea T."/>
            <person name="Shenoy N."/>
            <person name="Sisk P."/>
            <person name="Stolte C."/>
            <person name="Sykes S."/>
            <person name="Walk T."/>
            <person name="White J."/>
            <person name="Yandava C."/>
            <person name="Haas B."/>
            <person name="Nusbaum C."/>
            <person name="Birren B."/>
        </authorList>
    </citation>
    <scope>NUCLEOTIDE SEQUENCE [LARGE SCALE GENOMIC DNA]</scope>
    <source>
        <strain evidence="5">ATCC 64411 / 73-15</strain>
    </source>
</reference>
<evidence type="ECO:0000313" key="4">
    <source>
        <dbReference type="EnsemblFungi" id="MAPG_11104T0"/>
    </source>
</evidence>
<reference evidence="4" key="4">
    <citation type="journal article" date="2015" name="G3 (Bethesda)">
        <title>Genome sequences of three phytopathogenic species of the Magnaporthaceae family of fungi.</title>
        <authorList>
            <person name="Okagaki L.H."/>
            <person name="Nunes C.C."/>
            <person name="Sailsbery J."/>
            <person name="Clay B."/>
            <person name="Brown D."/>
            <person name="John T."/>
            <person name="Oh Y."/>
            <person name="Young N."/>
            <person name="Fitzgerald M."/>
            <person name="Haas B.J."/>
            <person name="Zeng Q."/>
            <person name="Young S."/>
            <person name="Adiconis X."/>
            <person name="Fan L."/>
            <person name="Levin J.Z."/>
            <person name="Mitchell T.K."/>
            <person name="Okubara P.A."/>
            <person name="Farman M.L."/>
            <person name="Kohn L.M."/>
            <person name="Birren B."/>
            <person name="Ma L.-J."/>
            <person name="Dean R.A."/>
        </authorList>
    </citation>
    <scope>NUCLEOTIDE SEQUENCE</scope>
    <source>
        <strain evidence="4">ATCC 64411 / 73-15</strain>
    </source>
</reference>
<sequence length="162" mass="15940">MKFFLLPVAFVASLAAAQSSACGANYILEACLTSENAKFAACSEGDWDCKCSSYNNIMTCFNNCPNDSRREAQSGQQKIFCGYASQFPSSTPSAAGAAKTSAPAGGAAAATTTPTGPGGSNPTGSSTSTGANPAKTNGAATDLAVHAGGVLALVAAVVAAAL</sequence>
<keyword evidence="5" id="KW-1185">Reference proteome</keyword>
<feature type="compositionally biased region" description="Low complexity" evidence="1">
    <location>
        <begin position="105"/>
        <end position="115"/>
    </location>
</feature>
<proteinExistence type="predicted"/>
<feature type="region of interest" description="Disordered" evidence="1">
    <location>
        <begin position="105"/>
        <end position="134"/>
    </location>
</feature>
<dbReference type="Proteomes" id="UP000011715">
    <property type="component" value="Unassembled WGS sequence"/>
</dbReference>
<feature type="chain" id="PRO_5009385982" description="GPI anchored serine-threonine rich protein" evidence="2">
    <location>
        <begin position="18"/>
        <end position="162"/>
    </location>
</feature>
<dbReference type="eggNOG" id="ENOG502SEV8">
    <property type="taxonomic scope" value="Eukaryota"/>
</dbReference>
<dbReference type="EMBL" id="GL876979">
    <property type="protein sequence ID" value="KLU92157.1"/>
    <property type="molecule type" value="Genomic_DNA"/>
</dbReference>
<dbReference type="OMA" id="YCNAAKA"/>
<reference evidence="3" key="3">
    <citation type="submission" date="2011-03" db="EMBL/GenBank/DDBJ databases">
        <title>Annotation of Magnaporthe poae ATCC 64411.</title>
        <authorList>
            <person name="Ma L.-J."/>
            <person name="Dead R."/>
            <person name="Young S.K."/>
            <person name="Zeng Q."/>
            <person name="Gargeya S."/>
            <person name="Fitzgerald M."/>
            <person name="Haas B."/>
            <person name="Abouelleil A."/>
            <person name="Alvarado L."/>
            <person name="Arachchi H.M."/>
            <person name="Berlin A."/>
            <person name="Brown A."/>
            <person name="Chapman S.B."/>
            <person name="Chen Z."/>
            <person name="Dunbar C."/>
            <person name="Freedman E."/>
            <person name="Gearin G."/>
            <person name="Gellesch M."/>
            <person name="Goldberg J."/>
            <person name="Griggs A."/>
            <person name="Gujja S."/>
            <person name="Heiman D."/>
            <person name="Howarth C."/>
            <person name="Larson L."/>
            <person name="Lui A."/>
            <person name="MacDonald P.J.P."/>
            <person name="Mehta T."/>
            <person name="Montmayeur A."/>
            <person name="Murphy C."/>
            <person name="Neiman D."/>
            <person name="Pearson M."/>
            <person name="Priest M."/>
            <person name="Roberts A."/>
            <person name="Saif S."/>
            <person name="Shea T."/>
            <person name="Shenoy N."/>
            <person name="Sisk P."/>
            <person name="Stolte C."/>
            <person name="Sykes S."/>
            <person name="Yandava C."/>
            <person name="Wortman J."/>
            <person name="Nusbaum C."/>
            <person name="Birren B."/>
        </authorList>
    </citation>
    <scope>NUCLEOTIDE SEQUENCE</scope>
    <source>
        <strain evidence="3">ATCC 64411</strain>
    </source>
</reference>
<keyword evidence="2" id="KW-0732">Signal</keyword>